<dbReference type="RefSeq" id="WP_172178789.1">
    <property type="nucleotide sequence ID" value="NZ_WOEZ01000313.1"/>
</dbReference>
<sequence length="197" mass="21770">MNTNVTAGSTPPEDSPRLPNFRAGHGNEGSTPHPAMRDPETAIDQLAAVLDEMRQAGTIVNRRSVDDLVRLGGHLQRIVEARTSCHTAKAGDTAHERKRGAGFAYEFLYRELGIPRASAYAYIRCHRRFGGDAEAVKYFSFSELNLLSASHVTDDQIFEILEKKRNNLQMTRADVAGMLKALQANMNDCDRGEDSHG</sequence>
<evidence type="ECO:0000256" key="1">
    <source>
        <dbReference type="SAM" id="MobiDB-lite"/>
    </source>
</evidence>
<keyword evidence="3" id="KW-1185">Reference proteome</keyword>
<feature type="region of interest" description="Disordered" evidence="1">
    <location>
        <begin position="1"/>
        <end position="38"/>
    </location>
</feature>
<reference evidence="2 3" key="1">
    <citation type="submission" date="2019-11" db="EMBL/GenBank/DDBJ databases">
        <title>Metabolism of dissolved organic matter in forest soils.</title>
        <authorList>
            <person name="Cyle K.T."/>
            <person name="Wilhelm R.C."/>
            <person name="Martinez C.E."/>
        </authorList>
    </citation>
    <scope>NUCLEOTIDE SEQUENCE [LARGE SCALE GENOMIC DNA]</scope>
    <source>
        <strain evidence="2 3">5N</strain>
    </source>
</reference>
<dbReference type="AlphaFoldDB" id="A0A972P0K7"/>
<dbReference type="Proteomes" id="UP000655523">
    <property type="component" value="Unassembled WGS sequence"/>
</dbReference>
<organism evidence="2 3">
    <name type="scientific">Paraburkholderia elongata</name>
    <dbReference type="NCBI Taxonomy" id="2675747"/>
    <lineage>
        <taxon>Bacteria</taxon>
        <taxon>Pseudomonadati</taxon>
        <taxon>Pseudomonadota</taxon>
        <taxon>Betaproteobacteria</taxon>
        <taxon>Burkholderiales</taxon>
        <taxon>Burkholderiaceae</taxon>
        <taxon>Paraburkholderia</taxon>
    </lineage>
</organism>
<evidence type="ECO:0000313" key="2">
    <source>
        <dbReference type="EMBL" id="NPT62332.1"/>
    </source>
</evidence>
<evidence type="ECO:0000313" key="3">
    <source>
        <dbReference type="Proteomes" id="UP000655523"/>
    </source>
</evidence>
<name>A0A972P0K7_9BURK</name>
<gene>
    <name evidence="2" type="ORF">GNZ13_49465</name>
</gene>
<comment type="caution">
    <text evidence="2">The sequence shown here is derived from an EMBL/GenBank/DDBJ whole genome shotgun (WGS) entry which is preliminary data.</text>
</comment>
<accession>A0A972P0K7</accession>
<dbReference type="EMBL" id="WOEZ01000313">
    <property type="protein sequence ID" value="NPT62332.1"/>
    <property type="molecule type" value="Genomic_DNA"/>
</dbReference>
<protein>
    <submittedName>
        <fullName evidence="2">Uncharacterized protein</fullName>
    </submittedName>
</protein>
<proteinExistence type="predicted"/>